<proteinExistence type="predicted"/>
<feature type="coiled-coil region" evidence="1">
    <location>
        <begin position="74"/>
        <end position="103"/>
    </location>
</feature>
<dbReference type="InParanoid" id="A2E6W9"/>
<keyword evidence="1" id="KW-0175">Coiled coil</keyword>
<evidence type="ECO:0000313" key="2">
    <source>
        <dbReference type="EMBL" id="EAY11605.1"/>
    </source>
</evidence>
<dbReference type="SMR" id="A2E6W9"/>
<evidence type="ECO:0000256" key="1">
    <source>
        <dbReference type="SAM" id="Coils"/>
    </source>
</evidence>
<dbReference type="OrthoDB" id="10661600at2759"/>
<sequence length="246" mass="28923">MAAETSQAAVSAIAALQKRLRELEDEQKNLQSQIEQYNKHWSFNNEEFERREKSVAEITAKAYKMTQENAHVLVQIQEERKRKLELKNQILDLQDEIDECGDLEQSTRVKKGSVKQVSINYNKILDDYETLLALLFEPPQLVGRKHDFKMCKSDYDIDLLPTTMRRIAQQLEALPDNYKSQNLPTKRAIIQGLVYSREETRKLKEKIYALEKKRNTSTTPRSLTFEINKYIQQFNILSGEMKRFKF</sequence>
<name>A2E6W9_TRIV3</name>
<organism evidence="2 3">
    <name type="scientific">Trichomonas vaginalis (strain ATCC PRA-98 / G3)</name>
    <dbReference type="NCBI Taxonomy" id="412133"/>
    <lineage>
        <taxon>Eukaryota</taxon>
        <taxon>Metamonada</taxon>
        <taxon>Parabasalia</taxon>
        <taxon>Trichomonadida</taxon>
        <taxon>Trichomonadidae</taxon>
        <taxon>Trichomonas</taxon>
    </lineage>
</organism>
<dbReference type="VEuPathDB" id="TrichDB:TVAG_081770"/>
<dbReference type="EMBL" id="DS113316">
    <property type="protein sequence ID" value="EAY11605.1"/>
    <property type="molecule type" value="Genomic_DNA"/>
</dbReference>
<reference evidence="2" key="1">
    <citation type="submission" date="2006-10" db="EMBL/GenBank/DDBJ databases">
        <authorList>
            <person name="Amadeo P."/>
            <person name="Zhao Q."/>
            <person name="Wortman J."/>
            <person name="Fraser-Liggett C."/>
            <person name="Carlton J."/>
        </authorList>
    </citation>
    <scope>NUCLEOTIDE SEQUENCE</scope>
    <source>
        <strain evidence="2">G3</strain>
    </source>
</reference>
<keyword evidence="3" id="KW-1185">Reference proteome</keyword>
<protein>
    <submittedName>
        <fullName evidence="2">Uncharacterized protein</fullName>
    </submittedName>
</protein>
<dbReference type="AlphaFoldDB" id="A2E6W9"/>
<accession>A2E6W9</accession>
<dbReference type="RefSeq" id="XP_001323828.1">
    <property type="nucleotide sequence ID" value="XM_001323793.1"/>
</dbReference>
<evidence type="ECO:0000313" key="3">
    <source>
        <dbReference type="Proteomes" id="UP000001542"/>
    </source>
</evidence>
<dbReference type="KEGG" id="tva:4769558"/>
<feature type="coiled-coil region" evidence="1">
    <location>
        <begin position="6"/>
        <end position="40"/>
    </location>
</feature>
<gene>
    <name evidence="2" type="ORF">TVAG_081770</name>
</gene>
<dbReference type="Proteomes" id="UP000001542">
    <property type="component" value="Unassembled WGS sequence"/>
</dbReference>
<dbReference type="VEuPathDB" id="TrichDB:TVAGG3_0492980"/>
<reference evidence="2" key="2">
    <citation type="journal article" date="2007" name="Science">
        <title>Draft genome sequence of the sexually transmitted pathogen Trichomonas vaginalis.</title>
        <authorList>
            <person name="Carlton J.M."/>
            <person name="Hirt R.P."/>
            <person name="Silva J.C."/>
            <person name="Delcher A.L."/>
            <person name="Schatz M."/>
            <person name="Zhao Q."/>
            <person name="Wortman J.R."/>
            <person name="Bidwell S.L."/>
            <person name="Alsmark U.C.M."/>
            <person name="Besteiro S."/>
            <person name="Sicheritz-Ponten T."/>
            <person name="Noel C.J."/>
            <person name="Dacks J.B."/>
            <person name="Foster P.G."/>
            <person name="Simillion C."/>
            <person name="Van de Peer Y."/>
            <person name="Miranda-Saavedra D."/>
            <person name="Barton G.J."/>
            <person name="Westrop G.D."/>
            <person name="Mueller S."/>
            <person name="Dessi D."/>
            <person name="Fiori P.L."/>
            <person name="Ren Q."/>
            <person name="Paulsen I."/>
            <person name="Zhang H."/>
            <person name="Bastida-Corcuera F.D."/>
            <person name="Simoes-Barbosa A."/>
            <person name="Brown M.T."/>
            <person name="Hayes R.D."/>
            <person name="Mukherjee M."/>
            <person name="Okumura C.Y."/>
            <person name="Schneider R."/>
            <person name="Smith A.J."/>
            <person name="Vanacova S."/>
            <person name="Villalvazo M."/>
            <person name="Haas B.J."/>
            <person name="Pertea M."/>
            <person name="Feldblyum T.V."/>
            <person name="Utterback T.R."/>
            <person name="Shu C.L."/>
            <person name="Osoegawa K."/>
            <person name="de Jong P.J."/>
            <person name="Hrdy I."/>
            <person name="Horvathova L."/>
            <person name="Zubacova Z."/>
            <person name="Dolezal P."/>
            <person name="Malik S.B."/>
            <person name="Logsdon J.M. Jr."/>
            <person name="Henze K."/>
            <person name="Gupta A."/>
            <person name="Wang C.C."/>
            <person name="Dunne R.L."/>
            <person name="Upcroft J.A."/>
            <person name="Upcroft P."/>
            <person name="White O."/>
            <person name="Salzberg S.L."/>
            <person name="Tang P."/>
            <person name="Chiu C.-H."/>
            <person name="Lee Y.-S."/>
            <person name="Embley T.M."/>
            <person name="Coombs G.H."/>
            <person name="Mottram J.C."/>
            <person name="Tachezy J."/>
            <person name="Fraser-Liggett C.M."/>
            <person name="Johnson P.J."/>
        </authorList>
    </citation>
    <scope>NUCLEOTIDE SEQUENCE [LARGE SCALE GENOMIC DNA]</scope>
    <source>
        <strain evidence="2">G3</strain>
    </source>
</reference>